<dbReference type="Gene3D" id="6.10.140.1720">
    <property type="match status" value="1"/>
</dbReference>
<accession>A0A2K2FG51</accession>
<feature type="domain" description="SMC hinge" evidence="8">
    <location>
        <begin position="525"/>
        <end position="644"/>
    </location>
</feature>
<dbReference type="OrthoDB" id="9808768at2"/>
<gene>
    <name evidence="7 9" type="primary">smc</name>
    <name evidence="9" type="ORF">CDQ84_07875</name>
</gene>
<evidence type="ECO:0000256" key="4">
    <source>
        <dbReference type="ARBA" id="ARBA00022840"/>
    </source>
</evidence>
<feature type="coiled-coil region" evidence="7">
    <location>
        <begin position="686"/>
        <end position="713"/>
    </location>
</feature>
<evidence type="ECO:0000259" key="8">
    <source>
        <dbReference type="SMART" id="SM00968"/>
    </source>
</evidence>
<dbReference type="RefSeq" id="WP_103081187.1">
    <property type="nucleotide sequence ID" value="NZ_CP021850.1"/>
</dbReference>
<dbReference type="Gene3D" id="3.30.70.1620">
    <property type="match status" value="1"/>
</dbReference>
<comment type="subcellular location">
    <subcellularLocation>
        <location evidence="1 7">Cytoplasm</location>
    </subcellularLocation>
</comment>
<keyword evidence="5 7" id="KW-0175">Coiled coil</keyword>
<reference evidence="9 10" key="1">
    <citation type="submission" date="2017-06" db="EMBL/GenBank/DDBJ databases">
        <title>Investigating the central metabolism of Clostridium thermosuccinogenes.</title>
        <authorList>
            <person name="Koendjbiharie J.G."/>
            <person name="van Kranenburg R."/>
        </authorList>
    </citation>
    <scope>NUCLEOTIDE SEQUENCE [LARGE SCALE GENOMIC DNA]</scope>
    <source>
        <strain evidence="9 10">DSM 5806</strain>
    </source>
</reference>
<dbReference type="GO" id="GO:0007059">
    <property type="term" value="P:chromosome segregation"/>
    <property type="evidence" value="ECO:0007669"/>
    <property type="project" value="UniProtKB-UniRule"/>
</dbReference>
<dbReference type="SUPFAM" id="SSF52540">
    <property type="entry name" value="P-loop containing nucleoside triphosphate hydrolases"/>
    <property type="match status" value="1"/>
</dbReference>
<evidence type="ECO:0000313" key="9">
    <source>
        <dbReference type="EMBL" id="PNT99754.1"/>
    </source>
</evidence>
<comment type="caution">
    <text evidence="9">The sequence shown here is derived from an EMBL/GenBank/DDBJ whole genome shotgun (WGS) entry which is preliminary data.</text>
</comment>
<dbReference type="Pfam" id="PF02463">
    <property type="entry name" value="SMC_N"/>
    <property type="match status" value="1"/>
</dbReference>
<dbReference type="Gene3D" id="3.40.50.300">
    <property type="entry name" value="P-loop containing nucleotide triphosphate hydrolases"/>
    <property type="match status" value="2"/>
</dbReference>
<keyword evidence="3 7" id="KW-0547">Nucleotide-binding</keyword>
<evidence type="ECO:0000256" key="7">
    <source>
        <dbReference type="HAMAP-Rule" id="MF_01894"/>
    </source>
</evidence>
<dbReference type="GO" id="GO:0005694">
    <property type="term" value="C:chromosome"/>
    <property type="evidence" value="ECO:0007669"/>
    <property type="project" value="InterPro"/>
</dbReference>
<keyword evidence="10" id="KW-1185">Reference proteome</keyword>
<dbReference type="GO" id="GO:0005737">
    <property type="term" value="C:cytoplasm"/>
    <property type="evidence" value="ECO:0007669"/>
    <property type="project" value="UniProtKB-SubCell"/>
</dbReference>
<dbReference type="Gene3D" id="1.10.287.1490">
    <property type="match status" value="1"/>
</dbReference>
<dbReference type="CDD" id="cd03278">
    <property type="entry name" value="ABC_SMC_barmotin"/>
    <property type="match status" value="2"/>
</dbReference>
<evidence type="ECO:0000256" key="5">
    <source>
        <dbReference type="ARBA" id="ARBA00023054"/>
    </source>
</evidence>
<dbReference type="GO" id="GO:0003677">
    <property type="term" value="F:DNA binding"/>
    <property type="evidence" value="ECO:0007669"/>
    <property type="project" value="UniProtKB-UniRule"/>
</dbReference>
<keyword evidence="2 7" id="KW-0963">Cytoplasm</keyword>
<dbReference type="EMBL" id="NIOJ01000016">
    <property type="protein sequence ID" value="PNT99754.1"/>
    <property type="molecule type" value="Genomic_DNA"/>
</dbReference>
<sequence length="1190" mass="137482">MYLKRLDIQGFKSFADKISLDFNSGITSVVGPNGSGKSNIADAVRWVLGEQSAKTLRGSKMEDVIFAGTEHRKPLGFAEVSLTIENSDGTLPVEFSEVTVTRRVFRSGESEYFINKTPCRLKDVHELFLDTGIGKDGYSIIGQGKVDEILSNRSEDRRLIFEEASGIMKYKVRKQEAEKKLEQTRQNLLRINDIINELEAQLEPLRQQSETAKKYLALRETLKELEVNVYIENIDRYREKIKELEEQYSTVKENINSENRKLEAITAENREKTERLKLLKETLEIKKQEYYDLEGNNERYNSEIKLNEEKINNYLQNISRMDGEINEINQKIEHLEEEENSRKSKIQYLTNKYEEYSKKLEEYEKNLQDILESLDESERYIESLKTSIMEKMDVLSDKKLQIGNVKSHMDNIRKRKDNIDREIHELYLEKDRDNMQREDLSESVQKATEAIKEGQKVLEELNRQKEDLDRELAEKRKKQNAIRNDIQFKNSRYKMLQDMEKNLEGYNRSVRQILQACRQSPEFGKGIHGALAQLITVEQKYETAVEMSLGGALQNIVTTTEEDAKKAIEYLKSRKLGRATFLPISAVKGKYFDGSLINEIKKQEGFCGVASDLISCNPEYKGIILSFLGKVVVVEDLDSGIKMARKFGYNFRIVTLEGDVLSTSGSMSGGSSENKGSGILSRNREIIELKEETEKLSAELADLEKEIGSVIEKINSVNGDISAEEEKIRNNELIKVRDESHLNQILENIRKTDAKIDMLKQEREQLSRQEKDTADELEKYNREYAEIEKDIEETKKVVSGHQEKHKEVQTQRDNLHSDITNFKISVNSIQESIESVKEALVRITGDKEASLKSIARRDAEKAKNNEEIKMLKERNEGLKRLLKSNEVEKTGKTLEIDRISEEKDVLEEETSNIVNQITEINKNIVLLQEDFNRIEVRKAKLESEMEAVQNRMWDEYELTYTNALELKKDIGSVAQAQKKINEYRNEIRELGPVNVAAIDDYVKTKERYEFMTLQKNDMEQAEEKLKKVINEMVSTMKRQFLEQFRLINENFNTVFRELFEGGRAELILSDQENVLESGIEIEVQPPGKKLQNMMLLSGGERAFTAIALLFAILRLRPTPFCILDEIEAALDDANVYRFAEYIRRYSDNTQFIMITHRKGTMEASDTLYGVTMQERGISKVVSMKMGEKVS</sequence>
<comment type="subunit">
    <text evidence="7">Homodimer.</text>
</comment>
<feature type="coiled-coil region" evidence="7">
    <location>
        <begin position="856"/>
        <end position="986"/>
    </location>
</feature>
<comment type="domain">
    <text evidence="7">Contains large globular domains required for ATP hydrolysis at each terminus and a third globular domain forming a flexible hinge near the middle of the molecule. These domains are separated by coiled-coil structures.</text>
</comment>
<comment type="similarity">
    <text evidence="7">Belongs to the SMC family.</text>
</comment>
<dbReference type="SUPFAM" id="SSF75553">
    <property type="entry name" value="Smc hinge domain"/>
    <property type="match status" value="1"/>
</dbReference>
<dbReference type="AlphaFoldDB" id="A0A2K2FG51"/>
<dbReference type="InterPro" id="IPR010935">
    <property type="entry name" value="SMC_hinge"/>
</dbReference>
<dbReference type="NCBIfam" id="TIGR02168">
    <property type="entry name" value="SMC_prok_B"/>
    <property type="match status" value="1"/>
</dbReference>
<keyword evidence="4 7" id="KW-0067">ATP-binding</keyword>
<name>A0A2K2FG51_9CLOT</name>
<evidence type="ECO:0000256" key="6">
    <source>
        <dbReference type="ARBA" id="ARBA00023125"/>
    </source>
</evidence>
<dbReference type="GO" id="GO:0016887">
    <property type="term" value="F:ATP hydrolysis activity"/>
    <property type="evidence" value="ECO:0007669"/>
    <property type="project" value="InterPro"/>
</dbReference>
<proteinExistence type="inferred from homology"/>
<feature type="coiled-coil region" evidence="7">
    <location>
        <begin position="409"/>
        <end position="516"/>
    </location>
</feature>
<protein>
    <recommendedName>
        <fullName evidence="7">Chromosome partition protein Smc</fullName>
    </recommendedName>
</protein>
<comment type="function">
    <text evidence="7">Required for chromosome condensation and partitioning.</text>
</comment>
<dbReference type="Pfam" id="PF06470">
    <property type="entry name" value="SMC_hinge"/>
    <property type="match status" value="1"/>
</dbReference>
<dbReference type="HAMAP" id="MF_01894">
    <property type="entry name" value="Smc_prok"/>
    <property type="match status" value="1"/>
</dbReference>
<dbReference type="GO" id="GO:0007062">
    <property type="term" value="P:sister chromatid cohesion"/>
    <property type="evidence" value="ECO:0007669"/>
    <property type="project" value="InterPro"/>
</dbReference>
<dbReference type="InterPro" id="IPR003395">
    <property type="entry name" value="RecF/RecN/SMC_N"/>
</dbReference>
<evidence type="ECO:0000256" key="3">
    <source>
        <dbReference type="ARBA" id="ARBA00022741"/>
    </source>
</evidence>
<evidence type="ECO:0000256" key="2">
    <source>
        <dbReference type="ARBA" id="ARBA00022490"/>
    </source>
</evidence>
<evidence type="ECO:0000256" key="1">
    <source>
        <dbReference type="ARBA" id="ARBA00004496"/>
    </source>
</evidence>
<dbReference type="PANTHER" id="PTHR43977">
    <property type="entry name" value="STRUCTURAL MAINTENANCE OF CHROMOSOMES PROTEIN 3"/>
    <property type="match status" value="1"/>
</dbReference>
<dbReference type="GO" id="GO:0006260">
    <property type="term" value="P:DNA replication"/>
    <property type="evidence" value="ECO:0007669"/>
    <property type="project" value="UniProtKB-UniRule"/>
</dbReference>
<feature type="coiled-coil region" evidence="7">
    <location>
        <begin position="1011"/>
        <end position="1038"/>
    </location>
</feature>
<dbReference type="Gene3D" id="1.20.1060.20">
    <property type="match status" value="1"/>
</dbReference>
<dbReference type="FunFam" id="3.40.50.300:FF:000901">
    <property type="entry name" value="Chromosome partition protein Smc"/>
    <property type="match status" value="1"/>
</dbReference>
<dbReference type="PIRSF" id="PIRSF005719">
    <property type="entry name" value="SMC"/>
    <property type="match status" value="1"/>
</dbReference>
<dbReference type="InterPro" id="IPR036277">
    <property type="entry name" value="SMC_hinge_sf"/>
</dbReference>
<keyword evidence="6 7" id="KW-0238">DNA-binding</keyword>
<dbReference type="InterPro" id="IPR024704">
    <property type="entry name" value="SMC"/>
</dbReference>
<feature type="coiled-coil region" evidence="7">
    <location>
        <begin position="742"/>
        <end position="804"/>
    </location>
</feature>
<organism evidence="9 10">
    <name type="scientific">Clostridium thermosuccinogenes</name>
    <dbReference type="NCBI Taxonomy" id="84032"/>
    <lineage>
        <taxon>Bacteria</taxon>
        <taxon>Bacillati</taxon>
        <taxon>Bacillota</taxon>
        <taxon>Clostridia</taxon>
        <taxon>Eubacteriales</taxon>
        <taxon>Clostridiaceae</taxon>
        <taxon>Clostridium</taxon>
    </lineage>
</organism>
<feature type="coiled-coil region" evidence="7">
    <location>
        <begin position="167"/>
        <end position="380"/>
    </location>
</feature>
<dbReference type="KEGG" id="cthd:CDO33_08480"/>
<dbReference type="InterPro" id="IPR027417">
    <property type="entry name" value="P-loop_NTPase"/>
</dbReference>
<dbReference type="GO" id="GO:0030261">
    <property type="term" value="P:chromosome condensation"/>
    <property type="evidence" value="ECO:0007669"/>
    <property type="project" value="InterPro"/>
</dbReference>
<evidence type="ECO:0000313" key="10">
    <source>
        <dbReference type="Proteomes" id="UP000236151"/>
    </source>
</evidence>
<dbReference type="Proteomes" id="UP000236151">
    <property type="component" value="Unassembled WGS sequence"/>
</dbReference>
<dbReference type="SUPFAM" id="SSF57997">
    <property type="entry name" value="Tropomyosin"/>
    <property type="match status" value="1"/>
</dbReference>
<dbReference type="GO" id="GO:0005524">
    <property type="term" value="F:ATP binding"/>
    <property type="evidence" value="ECO:0007669"/>
    <property type="project" value="UniProtKB-UniRule"/>
</dbReference>
<dbReference type="FunFam" id="3.40.50.300:FF:000984">
    <property type="entry name" value="Chromosome partition protein Smc"/>
    <property type="match status" value="1"/>
</dbReference>
<feature type="binding site" evidence="7">
    <location>
        <begin position="32"/>
        <end position="39"/>
    </location>
    <ligand>
        <name>ATP</name>
        <dbReference type="ChEBI" id="CHEBI:30616"/>
    </ligand>
</feature>
<dbReference type="InterPro" id="IPR011890">
    <property type="entry name" value="SMC_prok"/>
</dbReference>
<dbReference type="SMART" id="SM00968">
    <property type="entry name" value="SMC_hinge"/>
    <property type="match status" value="1"/>
</dbReference>